<dbReference type="Proteomes" id="UP001054945">
    <property type="component" value="Unassembled WGS sequence"/>
</dbReference>
<dbReference type="InterPro" id="IPR016152">
    <property type="entry name" value="PTrfase/Anion_transptr"/>
</dbReference>
<name>A0AAV4SLE6_CAEEX</name>
<accession>A0AAV4SLE6</accession>
<comment type="subcellular location">
    <subcellularLocation>
        <location evidence="1">Cell membrane</location>
        <topology evidence="1">Multi-pass membrane protein</topology>
    </subcellularLocation>
</comment>
<keyword evidence="6 9" id="KW-1133">Transmembrane helix</keyword>
<dbReference type="GO" id="GO:0050801">
    <property type="term" value="P:monoatomic ion homeostasis"/>
    <property type="evidence" value="ECO:0007669"/>
    <property type="project" value="TreeGrafter"/>
</dbReference>
<dbReference type="Gene3D" id="1.10.287.570">
    <property type="entry name" value="Helical hairpin bin"/>
    <property type="match status" value="1"/>
</dbReference>
<evidence type="ECO:0000256" key="4">
    <source>
        <dbReference type="ARBA" id="ARBA00022475"/>
    </source>
</evidence>
<keyword evidence="3" id="KW-0813">Transport</keyword>
<evidence type="ECO:0000256" key="7">
    <source>
        <dbReference type="ARBA" id="ARBA00023065"/>
    </source>
</evidence>
<dbReference type="GO" id="GO:0016323">
    <property type="term" value="C:basolateral plasma membrane"/>
    <property type="evidence" value="ECO:0007669"/>
    <property type="project" value="TreeGrafter"/>
</dbReference>
<dbReference type="EMBL" id="BPLR01009715">
    <property type="protein sequence ID" value="GIY34036.1"/>
    <property type="molecule type" value="Genomic_DNA"/>
</dbReference>
<evidence type="ECO:0000313" key="11">
    <source>
        <dbReference type="EMBL" id="GIY34036.1"/>
    </source>
</evidence>
<dbReference type="PANTHER" id="PTHR11453:SF127">
    <property type="entry name" value="SOLUTE CARRIER FAMILY 4 MEMBER 11"/>
    <property type="match status" value="1"/>
</dbReference>
<organism evidence="11 12">
    <name type="scientific">Caerostris extrusa</name>
    <name type="common">Bark spider</name>
    <name type="synonym">Caerostris bankana</name>
    <dbReference type="NCBI Taxonomy" id="172846"/>
    <lineage>
        <taxon>Eukaryota</taxon>
        <taxon>Metazoa</taxon>
        <taxon>Ecdysozoa</taxon>
        <taxon>Arthropoda</taxon>
        <taxon>Chelicerata</taxon>
        <taxon>Arachnida</taxon>
        <taxon>Araneae</taxon>
        <taxon>Araneomorphae</taxon>
        <taxon>Entelegynae</taxon>
        <taxon>Araneoidea</taxon>
        <taxon>Araneidae</taxon>
        <taxon>Caerostris</taxon>
    </lineage>
</organism>
<proteinExistence type="inferred from homology"/>
<evidence type="ECO:0000256" key="3">
    <source>
        <dbReference type="ARBA" id="ARBA00022448"/>
    </source>
</evidence>
<protein>
    <submittedName>
        <fullName evidence="11">Sodium bicarbonate transporter-like protein 11</fullName>
    </submittedName>
</protein>
<keyword evidence="7" id="KW-0406">Ion transport</keyword>
<keyword evidence="8 9" id="KW-0472">Membrane</keyword>
<feature type="transmembrane region" description="Helical" evidence="9">
    <location>
        <begin position="163"/>
        <end position="183"/>
    </location>
</feature>
<dbReference type="GO" id="GO:0005452">
    <property type="term" value="F:solute:inorganic anion antiporter activity"/>
    <property type="evidence" value="ECO:0007669"/>
    <property type="project" value="InterPro"/>
</dbReference>
<evidence type="ECO:0000256" key="1">
    <source>
        <dbReference type="ARBA" id="ARBA00004651"/>
    </source>
</evidence>
<evidence type="ECO:0000256" key="6">
    <source>
        <dbReference type="ARBA" id="ARBA00022989"/>
    </source>
</evidence>
<evidence type="ECO:0000313" key="12">
    <source>
        <dbReference type="Proteomes" id="UP001054945"/>
    </source>
</evidence>
<gene>
    <name evidence="11" type="primary">Slc4a11</name>
    <name evidence="11" type="ORF">CEXT_664271</name>
</gene>
<dbReference type="Pfam" id="PF00955">
    <property type="entry name" value="HCO3_cotransp"/>
    <property type="match status" value="1"/>
</dbReference>
<dbReference type="PANTHER" id="PTHR11453">
    <property type="entry name" value="ANION EXCHANGE PROTEIN"/>
    <property type="match status" value="1"/>
</dbReference>
<dbReference type="FunFam" id="1.10.287.570:FF:000002">
    <property type="entry name" value="Solute carrier family 4 member 11"/>
    <property type="match status" value="1"/>
</dbReference>
<dbReference type="SUPFAM" id="SSF55804">
    <property type="entry name" value="Phoshotransferase/anion transport protein"/>
    <property type="match status" value="1"/>
</dbReference>
<dbReference type="GO" id="GO:0006820">
    <property type="term" value="P:monoatomic anion transport"/>
    <property type="evidence" value="ECO:0007669"/>
    <property type="project" value="InterPro"/>
</dbReference>
<keyword evidence="12" id="KW-1185">Reference proteome</keyword>
<dbReference type="AlphaFoldDB" id="A0AAV4SLE6"/>
<evidence type="ECO:0000256" key="2">
    <source>
        <dbReference type="ARBA" id="ARBA00010993"/>
    </source>
</evidence>
<sequence>MVIRLKSLFPYNHSPTFRTIQGTYVSEGGGFDYDQSWLCAMCNLASLQKRHVAIARLKHPANMGRTLHEKGTKNALETGRTFATIFADMDFRQRLLEVHTEAEFKNVLLKHAQDLAAEQSNPPSETRCRLAQGLWDDIRRRSHLYISDFVDGFVGHKTIHKTLSTIFFLYFACILPTIAFGALNDNNTYGEIDVRKSIIGQTLGGLIFALCGGQPLVIVMTTAPLSLYTKGKYSAFISIYVA</sequence>
<keyword evidence="5 9" id="KW-0812">Transmembrane</keyword>
<comment type="caution">
    <text evidence="11">The sequence shown here is derived from an EMBL/GenBank/DDBJ whole genome shotgun (WGS) entry which is preliminary data.</text>
</comment>
<dbReference type="InterPro" id="IPR003020">
    <property type="entry name" value="HCO3_transpt_euk"/>
</dbReference>
<evidence type="ECO:0000256" key="5">
    <source>
        <dbReference type="ARBA" id="ARBA00022692"/>
    </source>
</evidence>
<dbReference type="InterPro" id="IPR011531">
    <property type="entry name" value="HCO3_transpt-like_TM_dom"/>
</dbReference>
<comment type="similarity">
    <text evidence="2">Belongs to the anion exchanger (TC 2.A.31) family.</text>
</comment>
<evidence type="ECO:0000259" key="10">
    <source>
        <dbReference type="Pfam" id="PF00955"/>
    </source>
</evidence>
<feature type="domain" description="Bicarbonate transporter-like transmembrane" evidence="10">
    <location>
        <begin position="129"/>
        <end position="230"/>
    </location>
</feature>
<keyword evidence="4" id="KW-1003">Cell membrane</keyword>
<evidence type="ECO:0000256" key="9">
    <source>
        <dbReference type="SAM" id="Phobius"/>
    </source>
</evidence>
<evidence type="ECO:0000256" key="8">
    <source>
        <dbReference type="ARBA" id="ARBA00023136"/>
    </source>
</evidence>
<feature type="transmembrane region" description="Helical" evidence="9">
    <location>
        <begin position="203"/>
        <end position="228"/>
    </location>
</feature>
<reference evidence="11 12" key="1">
    <citation type="submission" date="2021-06" db="EMBL/GenBank/DDBJ databases">
        <title>Caerostris extrusa draft genome.</title>
        <authorList>
            <person name="Kono N."/>
            <person name="Arakawa K."/>
        </authorList>
    </citation>
    <scope>NUCLEOTIDE SEQUENCE [LARGE SCALE GENOMIC DNA]</scope>
</reference>